<dbReference type="Pfam" id="PF13490">
    <property type="entry name" value="zf-HC2"/>
    <property type="match status" value="1"/>
</dbReference>
<evidence type="ECO:0000256" key="5">
    <source>
        <dbReference type="ARBA" id="ARBA00023136"/>
    </source>
</evidence>
<dbReference type="AlphaFoldDB" id="A0A2M9C576"/>
<keyword evidence="4" id="KW-0805">Transcription regulation</keyword>
<evidence type="ECO:0000313" key="9">
    <source>
        <dbReference type="EMBL" id="PJJ65662.1"/>
    </source>
</evidence>
<dbReference type="InterPro" id="IPR027383">
    <property type="entry name" value="Znf_put"/>
</dbReference>
<protein>
    <submittedName>
        <fullName evidence="9">Putative zinc finger protein</fullName>
    </submittedName>
</protein>
<evidence type="ECO:0000256" key="7">
    <source>
        <dbReference type="SAM" id="Phobius"/>
    </source>
</evidence>
<evidence type="ECO:0000256" key="1">
    <source>
        <dbReference type="ARBA" id="ARBA00004167"/>
    </source>
</evidence>
<keyword evidence="3 7" id="KW-1133">Transmembrane helix</keyword>
<comment type="caution">
    <text evidence="9">The sequence shown here is derived from an EMBL/GenBank/DDBJ whole genome shotgun (WGS) entry which is preliminary data.</text>
</comment>
<dbReference type="Gene3D" id="1.10.10.1320">
    <property type="entry name" value="Anti-sigma factor, zinc-finger domain"/>
    <property type="match status" value="1"/>
</dbReference>
<dbReference type="RefSeq" id="WP_211294426.1">
    <property type="nucleotide sequence ID" value="NZ_PGFB01000001.1"/>
</dbReference>
<dbReference type="GO" id="GO:0016989">
    <property type="term" value="F:sigma factor antagonist activity"/>
    <property type="evidence" value="ECO:0007669"/>
    <property type="project" value="TreeGrafter"/>
</dbReference>
<dbReference type="InterPro" id="IPR041916">
    <property type="entry name" value="Anti_sigma_zinc_sf"/>
</dbReference>
<keyword evidence="6" id="KW-0804">Transcription</keyword>
<evidence type="ECO:0000259" key="8">
    <source>
        <dbReference type="Pfam" id="PF13490"/>
    </source>
</evidence>
<organism evidence="9 10">
    <name type="scientific">Compostimonas suwonensis</name>
    <dbReference type="NCBI Taxonomy" id="1048394"/>
    <lineage>
        <taxon>Bacteria</taxon>
        <taxon>Bacillati</taxon>
        <taxon>Actinomycetota</taxon>
        <taxon>Actinomycetes</taxon>
        <taxon>Micrococcales</taxon>
        <taxon>Microbacteriaceae</taxon>
        <taxon>Compostimonas</taxon>
    </lineage>
</organism>
<evidence type="ECO:0000256" key="6">
    <source>
        <dbReference type="ARBA" id="ARBA00023163"/>
    </source>
</evidence>
<dbReference type="InterPro" id="IPR051474">
    <property type="entry name" value="Anti-sigma-K/W_factor"/>
</dbReference>
<evidence type="ECO:0000313" key="10">
    <source>
        <dbReference type="Proteomes" id="UP000230161"/>
    </source>
</evidence>
<gene>
    <name evidence="9" type="ORF">CLV54_0699</name>
</gene>
<keyword evidence="2 7" id="KW-0812">Transmembrane</keyword>
<evidence type="ECO:0000256" key="2">
    <source>
        <dbReference type="ARBA" id="ARBA00022692"/>
    </source>
</evidence>
<dbReference type="PANTHER" id="PTHR37461">
    <property type="entry name" value="ANTI-SIGMA-K FACTOR RSKA"/>
    <property type="match status" value="1"/>
</dbReference>
<proteinExistence type="predicted"/>
<keyword evidence="5 7" id="KW-0472">Membrane</keyword>
<dbReference type="GO" id="GO:0006417">
    <property type="term" value="P:regulation of translation"/>
    <property type="evidence" value="ECO:0007669"/>
    <property type="project" value="TreeGrafter"/>
</dbReference>
<evidence type="ECO:0000256" key="4">
    <source>
        <dbReference type="ARBA" id="ARBA00023015"/>
    </source>
</evidence>
<reference evidence="9 10" key="1">
    <citation type="submission" date="2017-11" db="EMBL/GenBank/DDBJ databases">
        <title>Genomic Encyclopedia of Archaeal and Bacterial Type Strains, Phase II (KMG-II): From Individual Species to Whole Genera.</title>
        <authorList>
            <person name="Goeker M."/>
        </authorList>
    </citation>
    <scope>NUCLEOTIDE SEQUENCE [LARGE SCALE GENOMIC DNA]</scope>
    <source>
        <strain evidence="9 10">DSM 25625</strain>
    </source>
</reference>
<comment type="subcellular location">
    <subcellularLocation>
        <location evidence="1">Membrane</location>
        <topology evidence="1">Single-pass membrane protein</topology>
    </subcellularLocation>
</comment>
<accession>A0A2M9C576</accession>
<sequence>MTDDRMTDDRDPFRDWDAAYVLGALSPDDRRAFERHLATCPACSAAVAELAGMPGLLGTLSEREALAILAEPSEHDEHDEHDGQLRDEHLRDGQHEPGLVQRLAASATRSRRRLRRRLIAAASAAAAVLLLGGIVVGTSLGTSRVEVADPPATSGTSDVAPVVAMTPVKPGIMTAELQLTSKAWGTRLDWSCEYLKTWDDEGGDRPAPSYDMVVTDAAGTQTTVASWSAAGSEATGLTASSSVPTGDIRSVEIRLGGSETPLVRTEL</sequence>
<evidence type="ECO:0000256" key="3">
    <source>
        <dbReference type="ARBA" id="ARBA00022989"/>
    </source>
</evidence>
<feature type="transmembrane region" description="Helical" evidence="7">
    <location>
        <begin position="118"/>
        <end position="140"/>
    </location>
</feature>
<dbReference type="Proteomes" id="UP000230161">
    <property type="component" value="Unassembled WGS sequence"/>
</dbReference>
<feature type="domain" description="Putative zinc-finger" evidence="8">
    <location>
        <begin position="19"/>
        <end position="43"/>
    </location>
</feature>
<dbReference type="EMBL" id="PGFB01000001">
    <property type="protein sequence ID" value="PJJ65662.1"/>
    <property type="molecule type" value="Genomic_DNA"/>
</dbReference>
<keyword evidence="10" id="KW-1185">Reference proteome</keyword>
<name>A0A2M9C576_9MICO</name>
<dbReference type="GO" id="GO:0016020">
    <property type="term" value="C:membrane"/>
    <property type="evidence" value="ECO:0007669"/>
    <property type="project" value="UniProtKB-SubCell"/>
</dbReference>
<dbReference type="PANTHER" id="PTHR37461:SF1">
    <property type="entry name" value="ANTI-SIGMA-K FACTOR RSKA"/>
    <property type="match status" value="1"/>
</dbReference>